<evidence type="ECO:0000256" key="6">
    <source>
        <dbReference type="ARBA" id="ARBA00026055"/>
    </source>
</evidence>
<dbReference type="InterPro" id="IPR016098">
    <property type="entry name" value="CAP/MinC_C"/>
</dbReference>
<comment type="similarity">
    <text evidence="2">Belongs to the TBCC family.</text>
</comment>
<keyword evidence="3" id="KW-0963">Cytoplasm</keyword>
<proteinExistence type="inferred from homology"/>
<dbReference type="PANTHER" id="PTHR15139">
    <property type="entry name" value="TUBULIN FOLDING COFACTOR C"/>
    <property type="match status" value="1"/>
</dbReference>
<dbReference type="InterPro" id="IPR038397">
    <property type="entry name" value="TBCC_N_sf"/>
</dbReference>
<dbReference type="Pfam" id="PF16752">
    <property type="entry name" value="TBCC_N"/>
    <property type="match status" value="1"/>
</dbReference>
<dbReference type="PROSITE" id="PS51329">
    <property type="entry name" value="C_CAP_COFACTOR_C"/>
    <property type="match status" value="1"/>
</dbReference>
<dbReference type="GO" id="GO:0015631">
    <property type="term" value="F:tubulin binding"/>
    <property type="evidence" value="ECO:0007669"/>
    <property type="project" value="InterPro"/>
</dbReference>
<comment type="subcellular location">
    <subcellularLocation>
        <location evidence="1">Cytoplasm</location>
    </subcellularLocation>
</comment>
<feature type="domain" description="C-CAP/cofactor C-like" evidence="7">
    <location>
        <begin position="115"/>
        <end position="299"/>
    </location>
</feature>
<dbReference type="PANTHER" id="PTHR15139:SF0">
    <property type="entry name" value="TUBULIN-SPECIFIC CHAPERONE C"/>
    <property type="match status" value="1"/>
</dbReference>
<dbReference type="EMBL" id="GIIL01002410">
    <property type="protein sequence ID" value="NOV46136.1"/>
    <property type="molecule type" value="Transcribed_RNA"/>
</dbReference>
<organism evidence="8">
    <name type="scientific">Xenopsylla cheopis</name>
    <name type="common">Oriental rat flea</name>
    <name type="synonym">Pulex cheopis</name>
    <dbReference type="NCBI Taxonomy" id="163159"/>
    <lineage>
        <taxon>Eukaryota</taxon>
        <taxon>Metazoa</taxon>
        <taxon>Ecdysozoa</taxon>
        <taxon>Arthropoda</taxon>
        <taxon>Hexapoda</taxon>
        <taxon>Insecta</taxon>
        <taxon>Pterygota</taxon>
        <taxon>Neoptera</taxon>
        <taxon>Endopterygota</taxon>
        <taxon>Siphonaptera</taxon>
        <taxon>Pulicidae</taxon>
        <taxon>Xenopsyllinae</taxon>
        <taxon>Xenopsylla</taxon>
    </lineage>
</organism>
<evidence type="ECO:0000313" key="8">
    <source>
        <dbReference type="EMBL" id="NOV46136.1"/>
    </source>
</evidence>
<dbReference type="GO" id="GO:0005737">
    <property type="term" value="C:cytoplasm"/>
    <property type="evidence" value="ECO:0007669"/>
    <property type="project" value="UniProtKB-SubCell"/>
</dbReference>
<protein>
    <submittedName>
        <fullName evidence="8">Putative tubulin-specific chaperone c</fullName>
    </submittedName>
</protein>
<dbReference type="SMART" id="SM00673">
    <property type="entry name" value="CARP"/>
    <property type="match status" value="2"/>
</dbReference>
<comment type="subunit">
    <text evidence="6">Supercomplex made of cofactors A to E. Cofactors A and D function by capturing and stabilizing tubulin in a quasi-native conformation. Cofactor E binds to the cofactor D-tubulin complex; interaction with cofactor C then causes the release of tubulin polypeptides that are committed to the native state.</text>
</comment>
<evidence type="ECO:0000256" key="5">
    <source>
        <dbReference type="ARBA" id="ARBA00023186"/>
    </source>
</evidence>
<accession>A0A6M2DJC3</accession>
<evidence type="ECO:0000256" key="4">
    <source>
        <dbReference type="ARBA" id="ARBA00022990"/>
    </source>
</evidence>
<dbReference type="InterPro" id="IPR006599">
    <property type="entry name" value="CARP_motif"/>
</dbReference>
<keyword evidence="4" id="KW-0007">Acetylation</keyword>
<reference evidence="8" key="1">
    <citation type="submission" date="2020-03" db="EMBL/GenBank/DDBJ databases">
        <title>Transcriptomic Profiling of the Digestive Tract of the Rat Flea, Xenopsylla cheopis, Following Blood Feeding and Infection with Yersinia pestis.</title>
        <authorList>
            <person name="Bland D.M."/>
            <person name="Martens C.A."/>
            <person name="Virtaneva K."/>
            <person name="Kanakabandi K."/>
            <person name="Long D."/>
            <person name="Rosenke R."/>
            <person name="Saturday G.A."/>
            <person name="Hoyt F.H."/>
            <person name="Bruno D.P."/>
            <person name="Ribeiro J.M.C."/>
            <person name="Hinnebusch J."/>
        </authorList>
    </citation>
    <scope>NUCLEOTIDE SEQUENCE</scope>
</reference>
<dbReference type="AlphaFoldDB" id="A0A6M2DJC3"/>
<dbReference type="InterPro" id="IPR012945">
    <property type="entry name" value="Tubulin-bd_cofactor_C_dom"/>
</dbReference>
<name>A0A6M2DJC3_XENCH</name>
<evidence type="ECO:0000256" key="2">
    <source>
        <dbReference type="ARBA" id="ARBA00008848"/>
    </source>
</evidence>
<evidence type="ECO:0000256" key="1">
    <source>
        <dbReference type="ARBA" id="ARBA00004496"/>
    </source>
</evidence>
<dbReference type="Gene3D" id="2.160.20.70">
    <property type="match status" value="1"/>
</dbReference>
<dbReference type="GO" id="GO:0007023">
    <property type="term" value="P:post-chaperonin tubulin folding pathway"/>
    <property type="evidence" value="ECO:0007669"/>
    <property type="project" value="InterPro"/>
</dbReference>
<evidence type="ECO:0000256" key="3">
    <source>
        <dbReference type="ARBA" id="ARBA00022490"/>
    </source>
</evidence>
<dbReference type="InterPro" id="IPR027684">
    <property type="entry name" value="TBCC"/>
</dbReference>
<dbReference type="GO" id="GO:0007021">
    <property type="term" value="P:tubulin complex assembly"/>
    <property type="evidence" value="ECO:0007669"/>
    <property type="project" value="TreeGrafter"/>
</dbReference>
<dbReference type="InterPro" id="IPR017901">
    <property type="entry name" value="C-CAP_CF_C-like"/>
</dbReference>
<keyword evidence="5" id="KW-0143">Chaperone</keyword>
<dbReference type="Gene3D" id="1.20.58.1250">
    <property type="entry name" value="Tubulin Binding Cofactor C, N-terminal domain"/>
    <property type="match status" value="1"/>
</dbReference>
<dbReference type="Pfam" id="PF07986">
    <property type="entry name" value="TBCC"/>
    <property type="match status" value="1"/>
</dbReference>
<sequence>MRSRLSKREQLRQKHVEETHKQREEALVKSEGLDYFCDVFSEKRQEINQLLDLTSSKSVNDLPIHFNTIKKLIQELQQYVTESTLFLTEFKIRNCQEIIASLQNNLTDQEIKFIPKRKFGFKNKKLLFNNKLIEKDLDVKSKDVTDLGLEKHMVWNSSHCGFHLKENEILFLTSEQVNKKDVTLNSIFRCTIIITGYPNTLHLSNIQESTIICGPVTTSIFADKCIDSKLVIACQQLRLHSSKNIDVYLHVTSRAILEDSTNIRFAPYNFIYPEIDADFKFASLQTDVNNWCDVGDFNWLSNEPSPNWCIIQENERMKQWDVLQ</sequence>
<dbReference type="InterPro" id="IPR031925">
    <property type="entry name" value="TBCC_N"/>
</dbReference>
<evidence type="ECO:0000259" key="7">
    <source>
        <dbReference type="PROSITE" id="PS51329"/>
    </source>
</evidence>